<evidence type="ECO:0000313" key="1">
    <source>
        <dbReference type="EMBL" id="GGR13354.1"/>
    </source>
</evidence>
<keyword evidence="2" id="KW-1185">Reference proteome</keyword>
<dbReference type="Proteomes" id="UP000603865">
    <property type="component" value="Unassembled WGS sequence"/>
</dbReference>
<dbReference type="SUPFAM" id="SSF55874">
    <property type="entry name" value="ATPase domain of HSP90 chaperone/DNA topoisomerase II/histidine kinase"/>
    <property type="match status" value="1"/>
</dbReference>
<dbReference type="InterPro" id="IPR036890">
    <property type="entry name" value="HATPase_C_sf"/>
</dbReference>
<reference evidence="1" key="1">
    <citation type="journal article" date="2014" name="Int. J. Syst. Evol. Microbiol.">
        <title>Complete genome sequence of Corynebacterium casei LMG S-19264T (=DSM 44701T), isolated from a smear-ripened cheese.</title>
        <authorList>
            <consortium name="US DOE Joint Genome Institute (JGI-PGF)"/>
            <person name="Walter F."/>
            <person name="Albersmeier A."/>
            <person name="Kalinowski J."/>
            <person name="Ruckert C."/>
        </authorList>
    </citation>
    <scope>NUCLEOTIDE SEQUENCE</scope>
    <source>
        <strain evidence="1">JCM 31311</strain>
    </source>
</reference>
<organism evidence="1 2">
    <name type="scientific">Deinococcus ruber</name>
    <dbReference type="NCBI Taxonomy" id="1848197"/>
    <lineage>
        <taxon>Bacteria</taxon>
        <taxon>Thermotogati</taxon>
        <taxon>Deinococcota</taxon>
        <taxon>Deinococci</taxon>
        <taxon>Deinococcales</taxon>
        <taxon>Deinococcaceae</taxon>
        <taxon>Deinococcus</taxon>
    </lineage>
</organism>
<dbReference type="EMBL" id="BMQL01000015">
    <property type="protein sequence ID" value="GGR13354.1"/>
    <property type="molecule type" value="Genomic_DNA"/>
</dbReference>
<evidence type="ECO:0000313" key="2">
    <source>
        <dbReference type="Proteomes" id="UP000603865"/>
    </source>
</evidence>
<dbReference type="Gene3D" id="3.30.565.10">
    <property type="entry name" value="Histidine kinase-like ATPase, C-terminal domain"/>
    <property type="match status" value="1"/>
</dbReference>
<accession>A0A918CA11</accession>
<dbReference type="Pfam" id="PF13589">
    <property type="entry name" value="HATPase_c_3"/>
    <property type="match status" value="1"/>
</dbReference>
<name>A0A918CA11_9DEIO</name>
<protein>
    <submittedName>
        <fullName evidence="1">Uncharacterized protein</fullName>
    </submittedName>
</protein>
<sequence>MSSASSQSAPSTHTRKFIVSPAIIRNLIERQAGTLEKALMENVMNAIDAGATRVHVTLDRHGYTVDDDGRGFESNDQIEQYFETFGFEHEGDALQAGRTYGTFGIGRGQQWHWASTVYRSRHFSMAVDIRARGLDYLLEEVQWPVAPVISEGSVNGDVSLWYVRELLCPTLTPGQVVILDNRSAHHRGAYSHALPPVLQPGFQLD</sequence>
<dbReference type="AlphaFoldDB" id="A0A918CA11"/>
<proteinExistence type="predicted"/>
<reference evidence="1" key="2">
    <citation type="submission" date="2020-09" db="EMBL/GenBank/DDBJ databases">
        <authorList>
            <person name="Sun Q."/>
            <person name="Ohkuma M."/>
        </authorList>
    </citation>
    <scope>NUCLEOTIDE SEQUENCE</scope>
    <source>
        <strain evidence="1">JCM 31311</strain>
    </source>
</reference>
<gene>
    <name evidence="1" type="ORF">GCM10008957_27890</name>
</gene>
<comment type="caution">
    <text evidence="1">The sequence shown here is derived from an EMBL/GenBank/DDBJ whole genome shotgun (WGS) entry which is preliminary data.</text>
</comment>